<dbReference type="PANTHER" id="PTHR43464">
    <property type="entry name" value="METHYLTRANSFERASE"/>
    <property type="match status" value="1"/>
</dbReference>
<name>A0A1R1F3I5_9BACL</name>
<keyword evidence="2" id="KW-0808">Transferase</keyword>
<protein>
    <recommendedName>
        <fullName evidence="4">Methyltransferase domain-containing protein</fullName>
    </recommendedName>
</protein>
<sequence length="238" mass="26867">MNKEHFEAARASEAEYHQRFYEDNDLFEQGTWMAQPGAVVMEMLERLLQHREDAQVLDLGCGVGRNTIPVAERLCGTRSRVVGVDLLEDAAAKLKENAVEFGVQQLVESVAADVEHYAIEANAYDYIIACSALEHTSSRDALERVLDRMKRGTRTGGIHCITMSTDVEEVDRVTGEVRKGLIETNLAQQDAMALLQQHYRDWNILIERVVPQSIEEVKDGRSIDFRCSLITFAAQKIR</sequence>
<keyword evidence="1" id="KW-0489">Methyltransferase</keyword>
<evidence type="ECO:0000256" key="2">
    <source>
        <dbReference type="ARBA" id="ARBA00022679"/>
    </source>
</evidence>
<dbReference type="InterPro" id="IPR041698">
    <property type="entry name" value="Methyltransf_25"/>
</dbReference>
<evidence type="ECO:0000259" key="4">
    <source>
        <dbReference type="Pfam" id="PF13649"/>
    </source>
</evidence>
<dbReference type="AlphaFoldDB" id="A0A1R1F3I5"/>
<evidence type="ECO:0000313" key="6">
    <source>
        <dbReference type="Proteomes" id="UP000187172"/>
    </source>
</evidence>
<dbReference type="Proteomes" id="UP000187172">
    <property type="component" value="Unassembled WGS sequence"/>
</dbReference>
<comment type="caution">
    <text evidence="5">The sequence shown here is derived from an EMBL/GenBank/DDBJ whole genome shotgun (WGS) entry which is preliminary data.</text>
</comment>
<dbReference type="InterPro" id="IPR029063">
    <property type="entry name" value="SAM-dependent_MTases_sf"/>
</dbReference>
<reference evidence="5 6" key="1">
    <citation type="submission" date="2016-11" db="EMBL/GenBank/DDBJ databases">
        <title>Paenibacillus species isolates.</title>
        <authorList>
            <person name="Beno S.M."/>
        </authorList>
    </citation>
    <scope>NUCLEOTIDE SEQUENCE [LARGE SCALE GENOMIC DNA]</scope>
    <source>
        <strain evidence="5 6">FSL R5-0378</strain>
    </source>
</reference>
<dbReference type="STRING" id="297318.BK138_08670"/>
<evidence type="ECO:0000256" key="1">
    <source>
        <dbReference type="ARBA" id="ARBA00022603"/>
    </source>
</evidence>
<organism evidence="5 6">
    <name type="scientific">Paenibacillus rhizosphaerae</name>
    <dbReference type="NCBI Taxonomy" id="297318"/>
    <lineage>
        <taxon>Bacteria</taxon>
        <taxon>Bacillati</taxon>
        <taxon>Bacillota</taxon>
        <taxon>Bacilli</taxon>
        <taxon>Bacillales</taxon>
        <taxon>Paenibacillaceae</taxon>
        <taxon>Paenibacillus</taxon>
    </lineage>
</organism>
<dbReference type="Pfam" id="PF13649">
    <property type="entry name" value="Methyltransf_25"/>
    <property type="match status" value="1"/>
</dbReference>
<keyword evidence="3" id="KW-0949">S-adenosyl-L-methionine</keyword>
<dbReference type="SUPFAM" id="SSF53335">
    <property type="entry name" value="S-adenosyl-L-methionine-dependent methyltransferases"/>
    <property type="match status" value="1"/>
</dbReference>
<dbReference type="CDD" id="cd02440">
    <property type="entry name" value="AdoMet_MTases"/>
    <property type="match status" value="1"/>
</dbReference>
<dbReference type="GO" id="GO:0008168">
    <property type="term" value="F:methyltransferase activity"/>
    <property type="evidence" value="ECO:0007669"/>
    <property type="project" value="UniProtKB-KW"/>
</dbReference>
<evidence type="ECO:0000256" key="3">
    <source>
        <dbReference type="ARBA" id="ARBA00022691"/>
    </source>
</evidence>
<evidence type="ECO:0000313" key="5">
    <source>
        <dbReference type="EMBL" id="OMF58572.1"/>
    </source>
</evidence>
<keyword evidence="6" id="KW-1185">Reference proteome</keyword>
<accession>A0A1R1F3I5</accession>
<dbReference type="EMBL" id="MRTP01000001">
    <property type="protein sequence ID" value="OMF58572.1"/>
    <property type="molecule type" value="Genomic_DNA"/>
</dbReference>
<dbReference type="GO" id="GO:0032259">
    <property type="term" value="P:methylation"/>
    <property type="evidence" value="ECO:0007669"/>
    <property type="project" value="UniProtKB-KW"/>
</dbReference>
<feature type="domain" description="Methyltransferase" evidence="4">
    <location>
        <begin position="56"/>
        <end position="157"/>
    </location>
</feature>
<dbReference type="Gene3D" id="3.40.50.150">
    <property type="entry name" value="Vaccinia Virus protein VP39"/>
    <property type="match status" value="1"/>
</dbReference>
<dbReference type="RefSeq" id="WP_076168381.1">
    <property type="nucleotide sequence ID" value="NZ_MRTP01000001.1"/>
</dbReference>
<dbReference type="PANTHER" id="PTHR43464:SF19">
    <property type="entry name" value="UBIQUINONE BIOSYNTHESIS O-METHYLTRANSFERASE, MITOCHONDRIAL"/>
    <property type="match status" value="1"/>
</dbReference>
<proteinExistence type="predicted"/>
<gene>
    <name evidence="5" type="ORF">BK138_08670</name>
</gene>